<keyword evidence="1" id="KW-0812">Transmembrane</keyword>
<dbReference type="Pfam" id="PF09577">
    <property type="entry name" value="Spore_YpjB"/>
    <property type="match status" value="1"/>
</dbReference>
<accession>A0A7X3FIL1</accession>
<reference evidence="2 3" key="1">
    <citation type="journal article" date="2019" name="Microorganisms">
        <title>Paenibacillus lutrae sp. nov., A Chitinolytic Species Isolated from A River Otter in Castril Natural Park, Granada, Spain.</title>
        <authorList>
            <person name="Rodriguez M."/>
            <person name="Reina J.C."/>
            <person name="Bejar V."/>
            <person name="Llamas I."/>
        </authorList>
    </citation>
    <scope>NUCLEOTIDE SEQUENCE [LARGE SCALE GENOMIC DNA]</scope>
    <source>
        <strain evidence="2 3">N10</strain>
    </source>
</reference>
<dbReference type="InterPro" id="IPR014231">
    <property type="entry name" value="Spore_YpjB"/>
</dbReference>
<dbReference type="EMBL" id="RHLK01000005">
    <property type="protein sequence ID" value="MVP00017.1"/>
    <property type="molecule type" value="Genomic_DNA"/>
</dbReference>
<protein>
    <submittedName>
        <fullName evidence="2">Sporulation protein</fullName>
    </submittedName>
</protein>
<evidence type="ECO:0000256" key="1">
    <source>
        <dbReference type="SAM" id="Phobius"/>
    </source>
</evidence>
<evidence type="ECO:0000313" key="3">
    <source>
        <dbReference type="Proteomes" id="UP000490800"/>
    </source>
</evidence>
<keyword evidence="3" id="KW-1185">Reference proteome</keyword>
<keyword evidence="1" id="KW-1133">Transmembrane helix</keyword>
<gene>
    <name evidence="2" type="ORF">EDM21_10895</name>
</gene>
<evidence type="ECO:0000313" key="2">
    <source>
        <dbReference type="EMBL" id="MVP00017.1"/>
    </source>
</evidence>
<proteinExistence type="predicted"/>
<dbReference type="RefSeq" id="WP_157335447.1">
    <property type="nucleotide sequence ID" value="NZ_RHLK01000005.1"/>
</dbReference>
<feature type="transmembrane region" description="Helical" evidence="1">
    <location>
        <begin position="249"/>
        <end position="271"/>
    </location>
</feature>
<sequence>MLFYSAKRIIGLCVWVAILTAVIGCSPASREALPAATVSPSQTQAAESLNQEAEELYKLTEQGKTDEARIRLEHLGEQATKLTYDGAITIEGLHALTETISKAKRTFAATDFSQDEALLASAKIRLAADALTHRNQPMWLQYYKLVKDDLERLESNIRAGKKLESLLDYSKLYRHYSTIRPAILINRSPADVNKMDSLLVFLKKGLAEDQLDKAALQTAMEHAHKTIDGLFGRSEREAFLPLPDTQDPIIWSIGIGTFIIGILLFAGWRMFRLKPGYERINHKKREGF</sequence>
<keyword evidence="1" id="KW-0472">Membrane</keyword>
<name>A0A7X3FIL1_9BACL</name>
<comment type="caution">
    <text evidence="2">The sequence shown here is derived from an EMBL/GenBank/DDBJ whole genome shotgun (WGS) entry which is preliminary data.</text>
</comment>
<dbReference type="OrthoDB" id="2464294at2"/>
<dbReference type="PROSITE" id="PS51257">
    <property type="entry name" value="PROKAR_LIPOPROTEIN"/>
    <property type="match status" value="1"/>
</dbReference>
<dbReference type="AlphaFoldDB" id="A0A7X3FIL1"/>
<organism evidence="2 3">
    <name type="scientific">Paenibacillus lutrae</name>
    <dbReference type="NCBI Taxonomy" id="2078573"/>
    <lineage>
        <taxon>Bacteria</taxon>
        <taxon>Bacillati</taxon>
        <taxon>Bacillota</taxon>
        <taxon>Bacilli</taxon>
        <taxon>Bacillales</taxon>
        <taxon>Paenibacillaceae</taxon>
        <taxon>Paenibacillus</taxon>
    </lineage>
</organism>
<dbReference type="Proteomes" id="UP000490800">
    <property type="component" value="Unassembled WGS sequence"/>
</dbReference>